<evidence type="ECO:0000313" key="2">
    <source>
        <dbReference type="Proteomes" id="UP000054653"/>
    </source>
</evidence>
<dbReference type="Proteomes" id="UP000054653">
    <property type="component" value="Unassembled WGS sequence"/>
</dbReference>
<dbReference type="AlphaFoldDB" id="A0A0V0YSZ8"/>
<evidence type="ECO:0000313" key="1">
    <source>
        <dbReference type="EMBL" id="KRY03280.1"/>
    </source>
</evidence>
<gene>
    <name evidence="1" type="ORF">T03_12461</name>
</gene>
<organism evidence="1 2">
    <name type="scientific">Trichinella britovi</name>
    <name type="common">Parasitic roundworm</name>
    <dbReference type="NCBI Taxonomy" id="45882"/>
    <lineage>
        <taxon>Eukaryota</taxon>
        <taxon>Metazoa</taxon>
        <taxon>Ecdysozoa</taxon>
        <taxon>Nematoda</taxon>
        <taxon>Enoplea</taxon>
        <taxon>Dorylaimia</taxon>
        <taxon>Trichinellida</taxon>
        <taxon>Trichinellidae</taxon>
        <taxon>Trichinella</taxon>
    </lineage>
</organism>
<protein>
    <submittedName>
        <fullName evidence="1">Uncharacterized protein</fullName>
    </submittedName>
</protein>
<comment type="caution">
    <text evidence="1">The sequence shown here is derived from an EMBL/GenBank/DDBJ whole genome shotgun (WGS) entry which is preliminary data.</text>
</comment>
<sequence length="40" mass="4356">MDYFTKWTATFPFANMEANTVAKVLVENVGGAGDVPAVRH</sequence>
<proteinExistence type="predicted"/>
<keyword evidence="2" id="KW-1185">Reference proteome</keyword>
<reference evidence="1 2" key="1">
    <citation type="submission" date="2015-01" db="EMBL/GenBank/DDBJ databases">
        <title>Evolution of Trichinella species and genotypes.</title>
        <authorList>
            <person name="Korhonen P.K."/>
            <person name="Edoardo P."/>
            <person name="Giuseppe L.R."/>
            <person name="Gasser R.B."/>
        </authorList>
    </citation>
    <scope>NUCLEOTIDE SEQUENCE [LARGE SCALE GENOMIC DNA]</scope>
    <source>
        <strain evidence="1">ISS120</strain>
    </source>
</reference>
<accession>A0A0V0YSZ8</accession>
<dbReference type="EMBL" id="JYDI01006662">
    <property type="protein sequence ID" value="KRY03280.1"/>
    <property type="molecule type" value="Genomic_DNA"/>
</dbReference>
<name>A0A0V0YSZ8_TRIBR</name>
<dbReference type="OrthoDB" id="5832112at2759"/>